<feature type="region of interest" description="Disordered" evidence="7">
    <location>
        <begin position="366"/>
        <end position="408"/>
    </location>
</feature>
<keyword evidence="3 6" id="KW-0812">Transmembrane</keyword>
<evidence type="ECO:0000256" key="2">
    <source>
        <dbReference type="ARBA" id="ARBA00006971"/>
    </source>
</evidence>
<feature type="compositionally biased region" description="Low complexity" evidence="7">
    <location>
        <begin position="368"/>
        <end position="385"/>
    </location>
</feature>
<dbReference type="InterPro" id="IPR036013">
    <property type="entry name" value="Band_7/SPFH_dom_sf"/>
</dbReference>
<dbReference type="Pfam" id="PF01145">
    <property type="entry name" value="Band_7"/>
    <property type="match status" value="1"/>
</dbReference>
<keyword evidence="4 6" id="KW-1133">Transmembrane helix</keyword>
<dbReference type="Gene3D" id="3.30.479.30">
    <property type="entry name" value="Band 7 domain"/>
    <property type="match status" value="1"/>
</dbReference>
<feature type="compositionally biased region" description="Basic and acidic residues" evidence="7">
    <location>
        <begin position="396"/>
        <end position="408"/>
    </location>
</feature>
<comment type="similarity">
    <text evidence="2 6">Belongs to the band 7/mec-2 family. HflK subfamily.</text>
</comment>
<dbReference type="InterPro" id="IPR050710">
    <property type="entry name" value="Band7/mec-2_domain"/>
</dbReference>
<dbReference type="Proteomes" id="UP000055136">
    <property type="component" value="Chromosome"/>
</dbReference>
<dbReference type="KEGG" id="tee:Tel_06675"/>
<dbReference type="InterPro" id="IPR010201">
    <property type="entry name" value="HflK"/>
</dbReference>
<comment type="subcellular location">
    <subcellularLocation>
        <location evidence="1">Membrane</location>
        <topology evidence="1">Single-pass membrane protein</topology>
    </subcellularLocation>
</comment>
<reference evidence="9" key="1">
    <citation type="submission" date="2015-10" db="EMBL/GenBank/DDBJ databases">
        <title>Description of Candidatus Tenderia electrophaga gen. nov, sp. nov., an Uncultivated Electroautotroph from a Biocathode Enrichment.</title>
        <authorList>
            <person name="Eddie B.J."/>
            <person name="Malanoski A.P."/>
            <person name="Wang Z."/>
            <person name="Hall R.J."/>
            <person name="Oh S.D."/>
            <person name="Heiner C."/>
            <person name="Lin B."/>
            <person name="Strycharz-Glaven S.M."/>
        </authorList>
    </citation>
    <scope>NUCLEOTIDE SEQUENCE [LARGE SCALE GENOMIC DNA]</scope>
    <source>
        <strain evidence="9">NRL1</strain>
    </source>
</reference>
<organism evidence="9 10">
    <name type="scientific">Candidatus Tenderia electrophaga</name>
    <dbReference type="NCBI Taxonomy" id="1748243"/>
    <lineage>
        <taxon>Bacteria</taxon>
        <taxon>Pseudomonadati</taxon>
        <taxon>Pseudomonadota</taxon>
        <taxon>Gammaproteobacteria</taxon>
        <taxon>Candidatus Tenderiales</taxon>
        <taxon>Candidatus Tenderiaceae</taxon>
        <taxon>Candidatus Tenderia</taxon>
    </lineage>
</organism>
<dbReference type="GO" id="GO:0016020">
    <property type="term" value="C:membrane"/>
    <property type="evidence" value="ECO:0007669"/>
    <property type="project" value="UniProtKB-SubCell"/>
</dbReference>
<feature type="domain" description="Band 7" evidence="8">
    <location>
        <begin position="79"/>
        <end position="258"/>
    </location>
</feature>
<dbReference type="NCBIfam" id="TIGR01933">
    <property type="entry name" value="hflK"/>
    <property type="match status" value="1"/>
</dbReference>
<dbReference type="SUPFAM" id="SSF117892">
    <property type="entry name" value="Band 7/SPFH domain"/>
    <property type="match status" value="1"/>
</dbReference>
<gene>
    <name evidence="9" type="ORF">Tel_06675</name>
</gene>
<dbReference type="InterPro" id="IPR020980">
    <property type="entry name" value="Membrane_HflK_N"/>
</dbReference>
<evidence type="ECO:0000313" key="10">
    <source>
        <dbReference type="Proteomes" id="UP000055136"/>
    </source>
</evidence>
<dbReference type="PANTHER" id="PTHR43327:SF2">
    <property type="entry name" value="MODULATOR OF FTSH PROTEASE HFLK"/>
    <property type="match status" value="1"/>
</dbReference>
<dbReference type="AlphaFoldDB" id="A0A0S2TCH3"/>
<evidence type="ECO:0000256" key="4">
    <source>
        <dbReference type="ARBA" id="ARBA00022989"/>
    </source>
</evidence>
<dbReference type="InterPro" id="IPR001107">
    <property type="entry name" value="Band_7"/>
</dbReference>
<keyword evidence="5 6" id="KW-0472">Membrane</keyword>
<feature type="region of interest" description="Disordered" evidence="7">
    <location>
        <begin position="1"/>
        <end position="30"/>
    </location>
</feature>
<evidence type="ECO:0000259" key="8">
    <source>
        <dbReference type="SMART" id="SM00244"/>
    </source>
</evidence>
<feature type="transmembrane region" description="Helical" evidence="6">
    <location>
        <begin position="62"/>
        <end position="84"/>
    </location>
</feature>
<dbReference type="Pfam" id="PF12221">
    <property type="entry name" value="HflK_N"/>
    <property type="match status" value="1"/>
</dbReference>
<comment type="function">
    <text evidence="6">HflC and HflK could encode or regulate a protease.</text>
</comment>
<proteinExistence type="inferred from homology"/>
<comment type="subunit">
    <text evidence="6">HflC and HflK may interact to form a multimeric complex.</text>
</comment>
<dbReference type="SMART" id="SM00244">
    <property type="entry name" value="PHB"/>
    <property type="match status" value="1"/>
</dbReference>
<evidence type="ECO:0000256" key="1">
    <source>
        <dbReference type="ARBA" id="ARBA00004167"/>
    </source>
</evidence>
<evidence type="ECO:0000256" key="5">
    <source>
        <dbReference type="ARBA" id="ARBA00023136"/>
    </source>
</evidence>
<evidence type="ECO:0000256" key="7">
    <source>
        <dbReference type="SAM" id="MobiDB-lite"/>
    </source>
</evidence>
<dbReference type="STRING" id="1748243.Tel_06675"/>
<dbReference type="CDD" id="cd03404">
    <property type="entry name" value="SPFH_HflK"/>
    <property type="match status" value="1"/>
</dbReference>
<protein>
    <recommendedName>
        <fullName evidence="6">Protein HflK</fullName>
    </recommendedName>
</protein>
<evidence type="ECO:0000256" key="3">
    <source>
        <dbReference type="ARBA" id="ARBA00022692"/>
    </source>
</evidence>
<evidence type="ECO:0000256" key="6">
    <source>
        <dbReference type="RuleBase" id="RU364113"/>
    </source>
</evidence>
<dbReference type="PANTHER" id="PTHR43327">
    <property type="entry name" value="STOMATIN-LIKE PROTEIN 2, MITOCHONDRIAL"/>
    <property type="match status" value="1"/>
</dbReference>
<sequence>MAWNEPGGSKDNDPWGNKNKGDQGPPDLDEVIRKMQNKLGGLFGGKKGGGGGGQSPGKGGTAGMGIMILVLVGGWLVYDMVHIIQPAERGVVMRFGEYVDTMQPGLGVRLPRPIETVERVDVAQIRNVEIGYRSSSGGRSTTSTSVGSESLMLTRDENIVDAQFAVQYRIKSARDYLFNVRNPDLTLRESTESAVREVVGKSNMDFVLTEGRGEIVNRIQALTQDILDRYETGLIVTSVNMQDAQPPDQVQDAFDDAVKAREDRIRLINEAEAYSNNVLPRARGAAARQIEEANAYKEEVVAKAEGEAQRFENILSEYTAAPDVTRQRLYLETMEEVLSNSSKVMVDVEGGNNIMYLPLDRIMRDSDSTPLSSSSSDFSSALSGLKDQAQSAQQLMRRDSDVRSRERR</sequence>
<name>A0A0S2TCH3_9GAMM</name>
<keyword evidence="10" id="KW-1185">Reference proteome</keyword>
<accession>A0A0S2TCH3</accession>
<evidence type="ECO:0000313" key="9">
    <source>
        <dbReference type="EMBL" id="ALP52864.1"/>
    </source>
</evidence>
<dbReference type="EMBL" id="CP013099">
    <property type="protein sequence ID" value="ALP52864.1"/>
    <property type="molecule type" value="Genomic_DNA"/>
</dbReference>